<evidence type="ECO:0000313" key="4">
    <source>
        <dbReference type="Proteomes" id="UP000198460"/>
    </source>
</evidence>
<keyword evidence="3" id="KW-0032">Aminotransferase</keyword>
<keyword evidence="3" id="KW-0456">Lyase</keyword>
<dbReference type="EMBL" id="FXAN01000062">
    <property type="protein sequence ID" value="SMG00838.1"/>
    <property type="molecule type" value="Genomic_DNA"/>
</dbReference>
<accession>A0A238H6J3</accession>
<dbReference type="InterPro" id="IPR019999">
    <property type="entry name" value="Anth_synth_I-like"/>
</dbReference>
<dbReference type="PRINTS" id="PR00095">
    <property type="entry name" value="ANTSNTHASEI"/>
</dbReference>
<dbReference type="InterPro" id="IPR001544">
    <property type="entry name" value="Aminotrans_IV"/>
</dbReference>
<dbReference type="GO" id="GO:0008696">
    <property type="term" value="F:4-amino-4-deoxychorismate lyase activity"/>
    <property type="evidence" value="ECO:0007669"/>
    <property type="project" value="UniProtKB-EC"/>
</dbReference>
<dbReference type="InterPro" id="IPR015890">
    <property type="entry name" value="Chorismate_C"/>
</dbReference>
<sequence>MTDQAGAVFALFDDCDSTAAARSSRLYAGFSHQRVATDPAQLDALCAAVAADARRGLHPVVIGDYEFGRDLQLGPKFAATSAAKGGGALRFLLFSTCTKLSRGEVDAWLAERDGGLAEPSVAGIARMRASVTREAFDAAIAAIHEALRAGDSYQVNYTYRLHFDTFGAPLALYRRLRARQPVRHGALIALPGGAWIVSCSPELFVEKTGTRLRARPMKGTAPRSSDSRLDAAAAEFLASDAKNRAENLMIVDLLRNDLARIARTGSVTVPRRFSIEPYASVWQMTSTVEAELVERATFADVLRALFPCGSITGAPKHKTMQLIDALETTPRGLYTGLLGWLDAPREALPAHASHAFASAGAGAAQNVSADVPRECPPGDSPAQDDARSAGGRPRVAIRGEVPSSAGAASSAAAADLRSEVWPGSRAAVDAQSAQTTFRTEDALRDACGDFCLSVAIRTLTLEPAAGGGRRGTMGVGGGIVLDSIAADEYTECAVKARFLTGVDPGFRLFETTYATRDAGVRHFERHLARLRASAGAFDFVFDEALVRHRIGERCAQLADGEHRMRIALAKDGALDIVTAPLAPLAPLAGETLDVLLACEHGFAPVRSDDPLLAHKTTRRVDFDRAWQAADAQRAFDMLFFNERGELTEGGRSNVFVKLAGRWFTPPLSSGLLPGVMRGALLDDERLAAAERILTLDDLLQAEALMLANALRGALSAKLVRAGEPG</sequence>
<gene>
    <name evidence="3" type="ORF">BSIN_3818</name>
</gene>
<dbReference type="SUPFAM" id="SSF56322">
    <property type="entry name" value="ADC synthase"/>
    <property type="match status" value="1"/>
</dbReference>
<feature type="region of interest" description="Disordered" evidence="1">
    <location>
        <begin position="367"/>
        <end position="392"/>
    </location>
</feature>
<reference evidence="3 4" key="1">
    <citation type="submission" date="2017-04" db="EMBL/GenBank/DDBJ databases">
        <authorList>
            <person name="Afonso C.L."/>
            <person name="Miller P.J."/>
            <person name="Scott M.A."/>
            <person name="Spackman E."/>
            <person name="Goraichik I."/>
            <person name="Dimitrov K.M."/>
            <person name="Suarez D.L."/>
            <person name="Swayne D.E."/>
        </authorList>
    </citation>
    <scope>NUCLEOTIDE SEQUENCE [LARGE SCALE GENOMIC DNA]</scope>
    <source>
        <strain evidence="3">LMG 28154</strain>
    </source>
</reference>
<evidence type="ECO:0000259" key="2">
    <source>
        <dbReference type="Pfam" id="PF00425"/>
    </source>
</evidence>
<dbReference type="GO" id="GO:0000162">
    <property type="term" value="P:L-tryptophan biosynthetic process"/>
    <property type="evidence" value="ECO:0007669"/>
    <property type="project" value="TreeGrafter"/>
</dbReference>
<proteinExistence type="predicted"/>
<dbReference type="InterPro" id="IPR043131">
    <property type="entry name" value="BCAT-like_N"/>
</dbReference>
<dbReference type="Gene3D" id="3.20.10.10">
    <property type="entry name" value="D-amino Acid Aminotransferase, subunit A, domain 2"/>
    <property type="match status" value="1"/>
</dbReference>
<dbReference type="InterPro" id="IPR043132">
    <property type="entry name" value="BCAT-like_C"/>
</dbReference>
<dbReference type="Gene3D" id="3.60.120.10">
    <property type="entry name" value="Anthranilate synthase"/>
    <property type="match status" value="2"/>
</dbReference>
<evidence type="ECO:0000256" key="1">
    <source>
        <dbReference type="SAM" id="MobiDB-lite"/>
    </source>
</evidence>
<dbReference type="EC" id="4.1.3.38" evidence="3"/>
<protein>
    <submittedName>
        <fullName evidence="3">Para-aminobenzoate synthase, aminase component / Aminodeoxychorismate lyase</fullName>
        <ecNumber evidence="3">2.6.1.85</ecNumber>
        <ecNumber evidence="3">4.1.3.38</ecNumber>
    </submittedName>
</protein>
<dbReference type="InterPro" id="IPR005801">
    <property type="entry name" value="ADC_synthase"/>
</dbReference>
<dbReference type="SUPFAM" id="SSF56752">
    <property type="entry name" value="D-aminoacid aminotransferase-like PLP-dependent enzymes"/>
    <property type="match status" value="1"/>
</dbReference>
<dbReference type="GO" id="GO:0046820">
    <property type="term" value="F:4-amino-4-deoxychorismate synthase activity"/>
    <property type="evidence" value="ECO:0007669"/>
    <property type="project" value="UniProtKB-EC"/>
</dbReference>
<dbReference type="PANTHER" id="PTHR11236">
    <property type="entry name" value="AMINOBENZOATE/ANTHRANILATE SYNTHASE"/>
    <property type="match status" value="1"/>
</dbReference>
<keyword evidence="3" id="KW-0808">Transferase</keyword>
<dbReference type="EC" id="2.6.1.85" evidence="3"/>
<name>A0A238H6J3_9BURK</name>
<organism evidence="3 4">
    <name type="scientific">Burkholderia singularis</name>
    <dbReference type="NCBI Taxonomy" id="1503053"/>
    <lineage>
        <taxon>Bacteria</taxon>
        <taxon>Pseudomonadati</taxon>
        <taxon>Pseudomonadota</taxon>
        <taxon>Betaproteobacteria</taxon>
        <taxon>Burkholderiales</taxon>
        <taxon>Burkholderiaceae</taxon>
        <taxon>Burkholderia</taxon>
        <taxon>pseudomallei group</taxon>
    </lineage>
</organism>
<dbReference type="AlphaFoldDB" id="A0A238H6J3"/>
<dbReference type="Pfam" id="PF00425">
    <property type="entry name" value="Chorismate_bind"/>
    <property type="match status" value="1"/>
</dbReference>
<dbReference type="Pfam" id="PF01063">
    <property type="entry name" value="Aminotran_4"/>
    <property type="match status" value="1"/>
</dbReference>
<dbReference type="Proteomes" id="UP000198460">
    <property type="component" value="Unassembled WGS sequence"/>
</dbReference>
<dbReference type="Gene3D" id="3.30.470.10">
    <property type="match status" value="1"/>
</dbReference>
<dbReference type="PANTHER" id="PTHR11236:SF50">
    <property type="entry name" value="AMINODEOXYCHORISMATE SYNTHASE COMPONENT 1"/>
    <property type="match status" value="1"/>
</dbReference>
<dbReference type="RefSeq" id="WP_089340921.1">
    <property type="nucleotide sequence ID" value="NZ_FXAN01000062.1"/>
</dbReference>
<dbReference type="InterPro" id="IPR036038">
    <property type="entry name" value="Aminotransferase-like"/>
</dbReference>
<feature type="domain" description="Chorismate-utilising enzyme C-terminal" evidence="2">
    <location>
        <begin position="133"/>
        <end position="345"/>
    </location>
</feature>
<evidence type="ECO:0000313" key="3">
    <source>
        <dbReference type="EMBL" id="SMG00838.1"/>
    </source>
</evidence>